<evidence type="ECO:0000313" key="9">
    <source>
        <dbReference type="EMBL" id="EST35670.1"/>
    </source>
</evidence>
<dbReference type="RefSeq" id="WP_023544939.1">
    <property type="nucleotide sequence ID" value="NZ_CM002285.1"/>
</dbReference>
<evidence type="ECO:0000256" key="1">
    <source>
        <dbReference type="ARBA" id="ARBA00004141"/>
    </source>
</evidence>
<feature type="transmembrane region" description="Helical" evidence="7">
    <location>
        <begin position="67"/>
        <end position="90"/>
    </location>
</feature>
<evidence type="ECO:0000256" key="5">
    <source>
        <dbReference type="ARBA" id="ARBA00023136"/>
    </source>
</evidence>
<dbReference type="SUPFAM" id="SSF161098">
    <property type="entry name" value="MetI-like"/>
    <property type="match status" value="1"/>
</dbReference>
<protein>
    <recommendedName>
        <fullName evidence="8">ABC-type glycine betaine transport system substrate-binding domain-containing protein</fullName>
    </recommendedName>
</protein>
<comment type="caution">
    <text evidence="9">The sequence shown here is derived from an EMBL/GenBank/DDBJ whole genome shotgun (WGS) entry which is preliminary data.</text>
</comment>
<dbReference type="InterPro" id="IPR051204">
    <property type="entry name" value="ABC_transp_perm/SBD"/>
</dbReference>
<keyword evidence="2" id="KW-0813">Transport</keyword>
<feature type="domain" description="ABC-type glycine betaine transport system substrate-binding" evidence="8">
    <location>
        <begin position="97"/>
        <end position="198"/>
    </location>
</feature>
<dbReference type="PATRIC" id="fig|1352936.5.peg.1005"/>
<name>V6KU41_STRRC</name>
<feature type="compositionally biased region" description="Basic residues" evidence="6">
    <location>
        <begin position="260"/>
        <end position="271"/>
    </location>
</feature>
<dbReference type="HOGENOM" id="CLU_936646_0_0_11"/>
<keyword evidence="5 7" id="KW-0472">Membrane</keyword>
<evidence type="ECO:0000313" key="10">
    <source>
        <dbReference type="Proteomes" id="UP000017984"/>
    </source>
</evidence>
<reference evidence="9 10" key="1">
    <citation type="journal article" date="2014" name="Genome Announc.">
        <title>Draft Genome Sequence of Streptomyces roseochromogenes subsp. oscitans DS 12.976, Producer of the Aminocoumarin Antibiotic Clorobiocin.</title>
        <authorList>
            <person name="Ruckert C."/>
            <person name="Kalinowski J."/>
            <person name="Heide L."/>
            <person name="Apel A.K."/>
        </authorList>
    </citation>
    <scope>NUCLEOTIDE SEQUENCE [LARGE SCALE GENOMIC DNA]</scope>
    <source>
        <strain evidence="9 10">DS 12.976</strain>
    </source>
</reference>
<dbReference type="STRING" id="1352936.M878_04670"/>
<dbReference type="PANTHER" id="PTHR30177">
    <property type="entry name" value="GLYCINE BETAINE/L-PROLINE TRANSPORT SYSTEM PERMEASE PROTEIN PROW"/>
    <property type="match status" value="1"/>
</dbReference>
<gene>
    <name evidence="9" type="ORF">M878_04670</name>
</gene>
<dbReference type="InterPro" id="IPR007210">
    <property type="entry name" value="ABC_Gly_betaine_transp_sub-bd"/>
</dbReference>
<evidence type="ECO:0000256" key="4">
    <source>
        <dbReference type="ARBA" id="ARBA00022989"/>
    </source>
</evidence>
<sequence length="297" mass="31725">MTAPPDDCQRATWGRICGAYLTTRRQIVLDAVVQHLQLTTLSVLVGLAIALPLAVLARRWGWAAGPVLAVTTILCTIPSLAMFSLFLPLYGLSATPRGLTVLPPGRAVDQNAFAVTASYARAHHLKTLSDLGAAKLRVRLAAGDECVQRPYCEPGLKRVYAIDVTGVDPKGVGTTQAKRAVQNGQDQMVLTTTTDATLDPAIRSPSRTASSMSCVTSSTVLRTAARIRRNSSCSCSRTNGSTVPGGTSRARSGQCGRLVHQQHRRIRRERPRHPDPPPVSERPGGTPSRCLPDSCSG</sequence>
<dbReference type="SUPFAM" id="SSF53850">
    <property type="entry name" value="Periplasmic binding protein-like II"/>
    <property type="match status" value="1"/>
</dbReference>
<feature type="transmembrane region" description="Helical" evidence="7">
    <location>
        <begin position="36"/>
        <end position="55"/>
    </location>
</feature>
<evidence type="ECO:0000256" key="6">
    <source>
        <dbReference type="SAM" id="MobiDB-lite"/>
    </source>
</evidence>
<dbReference type="PANTHER" id="PTHR30177:SF4">
    <property type="entry name" value="OSMOPROTECTANT IMPORT PERMEASE PROTEIN OSMW"/>
    <property type="match status" value="1"/>
</dbReference>
<keyword evidence="4 7" id="KW-1133">Transmembrane helix</keyword>
<feature type="compositionally biased region" description="Low complexity" evidence="6">
    <location>
        <begin position="232"/>
        <end position="242"/>
    </location>
</feature>
<feature type="region of interest" description="Disordered" evidence="6">
    <location>
        <begin position="232"/>
        <end position="297"/>
    </location>
</feature>
<organism evidence="9 10">
    <name type="scientific">Streptomyces roseochromogenus subsp. oscitans DS 12.976</name>
    <dbReference type="NCBI Taxonomy" id="1352936"/>
    <lineage>
        <taxon>Bacteria</taxon>
        <taxon>Bacillati</taxon>
        <taxon>Actinomycetota</taxon>
        <taxon>Actinomycetes</taxon>
        <taxon>Kitasatosporales</taxon>
        <taxon>Streptomycetaceae</taxon>
        <taxon>Streptomyces</taxon>
    </lineage>
</organism>
<evidence type="ECO:0000256" key="3">
    <source>
        <dbReference type="ARBA" id="ARBA00022692"/>
    </source>
</evidence>
<accession>V6KU41</accession>
<comment type="subcellular location">
    <subcellularLocation>
        <location evidence="1">Membrane</location>
        <topology evidence="1">Multi-pass membrane protein</topology>
    </subcellularLocation>
</comment>
<dbReference type="Gene3D" id="3.40.190.120">
    <property type="entry name" value="Osmoprotection protein (prox), domain 2"/>
    <property type="match status" value="1"/>
</dbReference>
<dbReference type="Gene3D" id="1.10.3720.10">
    <property type="entry name" value="MetI-like"/>
    <property type="match status" value="1"/>
</dbReference>
<dbReference type="GO" id="GO:0031460">
    <property type="term" value="P:glycine betaine transport"/>
    <property type="evidence" value="ECO:0007669"/>
    <property type="project" value="TreeGrafter"/>
</dbReference>
<evidence type="ECO:0000259" key="8">
    <source>
        <dbReference type="Pfam" id="PF04069"/>
    </source>
</evidence>
<dbReference type="Pfam" id="PF04069">
    <property type="entry name" value="OpuAC"/>
    <property type="match status" value="1"/>
</dbReference>
<dbReference type="Proteomes" id="UP000017984">
    <property type="component" value="Chromosome"/>
</dbReference>
<dbReference type="AlphaFoldDB" id="V6KU41"/>
<dbReference type="GO" id="GO:0022857">
    <property type="term" value="F:transmembrane transporter activity"/>
    <property type="evidence" value="ECO:0007669"/>
    <property type="project" value="InterPro"/>
</dbReference>
<evidence type="ECO:0000256" key="2">
    <source>
        <dbReference type="ARBA" id="ARBA00022448"/>
    </source>
</evidence>
<dbReference type="GO" id="GO:0043190">
    <property type="term" value="C:ATP-binding cassette (ABC) transporter complex"/>
    <property type="evidence" value="ECO:0007669"/>
    <property type="project" value="InterPro"/>
</dbReference>
<dbReference type="EMBL" id="AWQX01000045">
    <property type="protein sequence ID" value="EST35670.1"/>
    <property type="molecule type" value="Genomic_DNA"/>
</dbReference>
<keyword evidence="10" id="KW-1185">Reference proteome</keyword>
<keyword evidence="3 7" id="KW-0812">Transmembrane</keyword>
<proteinExistence type="predicted"/>
<dbReference type="InterPro" id="IPR035906">
    <property type="entry name" value="MetI-like_sf"/>
</dbReference>
<evidence type="ECO:0000256" key="7">
    <source>
        <dbReference type="SAM" id="Phobius"/>
    </source>
</evidence>